<accession>A0A8S4QJ47</accession>
<proteinExistence type="predicted"/>
<feature type="non-terminal residue" evidence="1">
    <location>
        <position position="1"/>
    </location>
</feature>
<evidence type="ECO:0000313" key="1">
    <source>
        <dbReference type="EMBL" id="CAH2210508.1"/>
    </source>
</evidence>
<organism evidence="1 2">
    <name type="scientific">Pararge aegeria aegeria</name>
    <dbReference type="NCBI Taxonomy" id="348720"/>
    <lineage>
        <taxon>Eukaryota</taxon>
        <taxon>Metazoa</taxon>
        <taxon>Ecdysozoa</taxon>
        <taxon>Arthropoda</taxon>
        <taxon>Hexapoda</taxon>
        <taxon>Insecta</taxon>
        <taxon>Pterygota</taxon>
        <taxon>Neoptera</taxon>
        <taxon>Endopterygota</taxon>
        <taxon>Lepidoptera</taxon>
        <taxon>Glossata</taxon>
        <taxon>Ditrysia</taxon>
        <taxon>Papilionoidea</taxon>
        <taxon>Nymphalidae</taxon>
        <taxon>Satyrinae</taxon>
        <taxon>Satyrini</taxon>
        <taxon>Parargina</taxon>
        <taxon>Pararge</taxon>
    </lineage>
</organism>
<evidence type="ECO:0000313" key="2">
    <source>
        <dbReference type="Proteomes" id="UP000838756"/>
    </source>
</evidence>
<sequence length="58" mass="7195">YVASEALERTWKTTRRERLKQQEQRIWEEFVNEQDIVHNICKDDPYQFLNQLPQECIK</sequence>
<protein>
    <submittedName>
        <fullName evidence="1">Jg9955 protein</fullName>
    </submittedName>
</protein>
<dbReference type="Proteomes" id="UP000838756">
    <property type="component" value="Unassembled WGS sequence"/>
</dbReference>
<comment type="caution">
    <text evidence="1">The sequence shown here is derived from an EMBL/GenBank/DDBJ whole genome shotgun (WGS) entry which is preliminary data.</text>
</comment>
<dbReference type="AlphaFoldDB" id="A0A8S4QJ47"/>
<reference evidence="1" key="1">
    <citation type="submission" date="2022-03" db="EMBL/GenBank/DDBJ databases">
        <authorList>
            <person name="Lindestad O."/>
        </authorList>
    </citation>
    <scope>NUCLEOTIDE SEQUENCE</scope>
</reference>
<feature type="non-terminal residue" evidence="1">
    <location>
        <position position="58"/>
    </location>
</feature>
<name>A0A8S4QJ47_9NEOP</name>
<gene>
    <name evidence="1" type="primary">jg9955</name>
    <name evidence="1" type="ORF">PAEG_LOCUS2413</name>
</gene>
<keyword evidence="2" id="KW-1185">Reference proteome</keyword>
<dbReference type="EMBL" id="CAKXAJ010007622">
    <property type="protein sequence ID" value="CAH2210508.1"/>
    <property type="molecule type" value="Genomic_DNA"/>
</dbReference>
<dbReference type="OrthoDB" id="8193942at2759"/>